<accession>A0A0A7PNK2</accession>
<dbReference type="PANTHER" id="PTHR23151">
    <property type="entry name" value="DIHYDROLIPOAMIDE ACETYL/SUCCINYL-TRANSFERASE-RELATED"/>
    <property type="match status" value="1"/>
</dbReference>
<dbReference type="InterPro" id="IPR001078">
    <property type="entry name" value="2-oxoacid_DH_actylTfrase"/>
</dbReference>
<sequence length="247" mass="26269">MMNNSSPGASTVHEITGLQKVVGDVFEANWRETPVVHVGIGIDMAPAERFRQDYARKHGMPVSAMNVIQKAVAQAAREHPMMAAMFEEGGRERLIVPGPDAIAVQGPVMVDGSAFPLLIQGASAKSLAEIAAEMQAEVARIRTGGVGEKDSLATFKIMSQTPNIGISNIGMIAPVNFFSAMSILPAVSHFFVAAAIDTPIVDSNGIIRSTPMANFCLAFDHRALSAGPVAAYLGHFKDLMERPEQLG</sequence>
<dbReference type="PANTHER" id="PTHR23151:SF90">
    <property type="entry name" value="DIHYDROLIPOYLLYSINE-RESIDUE ACETYLTRANSFERASE COMPONENT OF PYRUVATE DEHYDROGENASE COMPLEX, MITOCHONDRIAL-RELATED"/>
    <property type="match status" value="1"/>
</dbReference>
<evidence type="ECO:0000313" key="2">
    <source>
        <dbReference type="EMBL" id="AJA09497.1"/>
    </source>
</evidence>
<dbReference type="KEGG" id="sphk:SKP52_13045"/>
<name>A0A0A7PNK2_9SPHN</name>
<proteinExistence type="predicted"/>
<dbReference type="AlphaFoldDB" id="A0A0A7PNK2"/>
<dbReference type="HOGENOM" id="CLU_1123936_0_0_5"/>
<dbReference type="STRING" id="1515612.SKP52_13045"/>
<dbReference type="Proteomes" id="UP000030907">
    <property type="component" value="Chromosome"/>
</dbReference>
<dbReference type="OrthoDB" id="7596751at2"/>
<organism evidence="2 3">
    <name type="scientific">Sphingopyxis fribergensis</name>
    <dbReference type="NCBI Taxonomy" id="1515612"/>
    <lineage>
        <taxon>Bacteria</taxon>
        <taxon>Pseudomonadati</taxon>
        <taxon>Pseudomonadota</taxon>
        <taxon>Alphaproteobacteria</taxon>
        <taxon>Sphingomonadales</taxon>
        <taxon>Sphingomonadaceae</taxon>
        <taxon>Sphingopyxis</taxon>
    </lineage>
</organism>
<dbReference type="Gene3D" id="3.30.559.10">
    <property type="entry name" value="Chloramphenicol acetyltransferase-like domain"/>
    <property type="match status" value="1"/>
</dbReference>
<dbReference type="GO" id="GO:0045254">
    <property type="term" value="C:pyruvate dehydrogenase complex"/>
    <property type="evidence" value="ECO:0007669"/>
    <property type="project" value="InterPro"/>
</dbReference>
<feature type="domain" description="2-oxoacid dehydrogenase acyltransferase catalytic" evidence="1">
    <location>
        <begin position="9"/>
        <end position="246"/>
    </location>
</feature>
<reference evidence="2 3" key="1">
    <citation type="journal article" date="2015" name="Int. J. Syst. Evol. Microbiol.">
        <title>Description of Sphingopyxis fribergensis sp. nov. - a soil bacterium with the ability to degrade styrene and phenylacetic acid.</title>
        <authorList>
            <person name="Oelschlagel M."/>
            <person name="Ruckert C."/>
            <person name="Kalinowski J."/>
            <person name="Schmidt G."/>
            <person name="Schlomann M."/>
            <person name="Tischler D."/>
        </authorList>
    </citation>
    <scope>NUCLEOTIDE SEQUENCE [LARGE SCALE GENOMIC DNA]</scope>
    <source>
        <strain evidence="2 3">Kp5.2</strain>
    </source>
</reference>
<dbReference type="GO" id="GO:0016746">
    <property type="term" value="F:acyltransferase activity"/>
    <property type="evidence" value="ECO:0007669"/>
    <property type="project" value="InterPro"/>
</dbReference>
<dbReference type="InterPro" id="IPR045257">
    <property type="entry name" value="E2/Pdx1"/>
</dbReference>
<evidence type="ECO:0000259" key="1">
    <source>
        <dbReference type="Pfam" id="PF00198"/>
    </source>
</evidence>
<dbReference type="RefSeq" id="WP_039575257.1">
    <property type="nucleotide sequence ID" value="NZ_CP009122.1"/>
</dbReference>
<dbReference type="InterPro" id="IPR023213">
    <property type="entry name" value="CAT-like_dom_sf"/>
</dbReference>
<keyword evidence="3" id="KW-1185">Reference proteome</keyword>
<dbReference type="Pfam" id="PF00198">
    <property type="entry name" value="2-oxoacid_dh"/>
    <property type="match status" value="1"/>
</dbReference>
<dbReference type="SUPFAM" id="SSF52777">
    <property type="entry name" value="CoA-dependent acyltransferases"/>
    <property type="match status" value="1"/>
</dbReference>
<dbReference type="GO" id="GO:0006086">
    <property type="term" value="P:pyruvate decarboxylation to acetyl-CoA"/>
    <property type="evidence" value="ECO:0007669"/>
    <property type="project" value="InterPro"/>
</dbReference>
<protein>
    <recommendedName>
        <fullName evidence="1">2-oxoacid dehydrogenase acyltransferase catalytic domain-containing protein</fullName>
    </recommendedName>
</protein>
<evidence type="ECO:0000313" key="3">
    <source>
        <dbReference type="Proteomes" id="UP000030907"/>
    </source>
</evidence>
<dbReference type="EMBL" id="CP009122">
    <property type="protein sequence ID" value="AJA09497.1"/>
    <property type="molecule type" value="Genomic_DNA"/>
</dbReference>
<gene>
    <name evidence="2" type="ORF">SKP52_13045</name>
</gene>